<dbReference type="InterPro" id="IPR016032">
    <property type="entry name" value="Sig_transdc_resp-reg_C-effctor"/>
</dbReference>
<dbReference type="AlphaFoldDB" id="A0A1Y6EHV0"/>
<dbReference type="InterPro" id="IPR000792">
    <property type="entry name" value="Tscrpt_reg_LuxR_C"/>
</dbReference>
<dbReference type="InterPro" id="IPR036388">
    <property type="entry name" value="WH-like_DNA-bd_sf"/>
</dbReference>
<name>A0A1Y6EHV0_9SPHN</name>
<dbReference type="Proteomes" id="UP000194469">
    <property type="component" value="Unassembled WGS sequence"/>
</dbReference>
<dbReference type="SUPFAM" id="SSF46894">
    <property type="entry name" value="C-terminal effector domain of the bipartite response regulators"/>
    <property type="match status" value="1"/>
</dbReference>
<dbReference type="SMART" id="SM00421">
    <property type="entry name" value="HTH_LUXR"/>
    <property type="match status" value="1"/>
</dbReference>
<gene>
    <name evidence="2" type="ORF">SAMN06295984_0465</name>
</gene>
<dbReference type="GeneID" id="303000549"/>
<organism evidence="2 3">
    <name type="scientific">Sphingopyxis terrae subsp. ummariensis</name>
    <dbReference type="NCBI Taxonomy" id="429001"/>
    <lineage>
        <taxon>Bacteria</taxon>
        <taxon>Pseudomonadati</taxon>
        <taxon>Pseudomonadota</taxon>
        <taxon>Alphaproteobacteria</taxon>
        <taxon>Sphingomonadales</taxon>
        <taxon>Sphingomonadaceae</taxon>
        <taxon>Sphingopyxis</taxon>
    </lineage>
</organism>
<dbReference type="GO" id="GO:0003677">
    <property type="term" value="F:DNA binding"/>
    <property type="evidence" value="ECO:0007669"/>
    <property type="project" value="UniProtKB-KW"/>
</dbReference>
<keyword evidence="2" id="KW-0238">DNA-binding</keyword>
<keyword evidence="3" id="KW-1185">Reference proteome</keyword>
<protein>
    <submittedName>
        <fullName evidence="2">DNA-binding transcriptional regulator, CsgD family</fullName>
    </submittedName>
</protein>
<feature type="domain" description="HTH luxR-type" evidence="1">
    <location>
        <begin position="306"/>
        <end position="363"/>
    </location>
</feature>
<proteinExistence type="predicted"/>
<accession>A0A1Y6EHV0</accession>
<dbReference type="EMBL" id="FXWL01000001">
    <property type="protein sequence ID" value="SMQ60751.1"/>
    <property type="molecule type" value="Genomic_DNA"/>
</dbReference>
<dbReference type="GO" id="GO:0006355">
    <property type="term" value="P:regulation of DNA-templated transcription"/>
    <property type="evidence" value="ECO:0007669"/>
    <property type="project" value="InterPro"/>
</dbReference>
<reference evidence="3" key="1">
    <citation type="submission" date="2017-04" db="EMBL/GenBank/DDBJ databases">
        <authorList>
            <person name="Varghese N."/>
            <person name="Submissions S."/>
        </authorList>
    </citation>
    <scope>NUCLEOTIDE SEQUENCE [LARGE SCALE GENOMIC DNA]</scope>
    <source>
        <strain evidence="3">UI2</strain>
    </source>
</reference>
<evidence type="ECO:0000259" key="1">
    <source>
        <dbReference type="SMART" id="SM00421"/>
    </source>
</evidence>
<dbReference type="RefSeq" id="WP_096673723.1">
    <property type="nucleotide sequence ID" value="NZ_FXWL01000001.1"/>
</dbReference>
<evidence type="ECO:0000313" key="3">
    <source>
        <dbReference type="Proteomes" id="UP000194469"/>
    </source>
</evidence>
<dbReference type="Gene3D" id="1.10.10.10">
    <property type="entry name" value="Winged helix-like DNA-binding domain superfamily/Winged helix DNA-binding domain"/>
    <property type="match status" value="1"/>
</dbReference>
<sequence>MGQRIPPDWDDIFLEAALEPANWLGALDRMASHTGSSHGQLIGVGGARERPFNIVTNFGPDMIAKAQSNDWYGETTNFRIAVSNQHVAKGHYDPILHEAHYDAAIETLESRDYVDWCEEIGIPFGCQTNLVIDNFGIVGLATLRNRGDGRTTDDQRGIFAQAAAAARRAVRLQEKLEGQQAQLLAGAFDAISVTAFILDARGNLLAHTLAAEALLQAGTVRQVGSSIDAGGAPHTLRALIQALIAEEGAQHGRTMLATGDAASSLMIEGFRLPERDWSLGKRPHAILVVNPPQRDRAGVTPFLSTLYRLSPAEADIALRLFEGKTRAQISDERGVTAETLRGQIKQIYQKCGVDGEAALMRLLAPIFA</sequence>
<evidence type="ECO:0000313" key="2">
    <source>
        <dbReference type="EMBL" id="SMQ60751.1"/>
    </source>
</evidence>